<dbReference type="GO" id="GO:0000796">
    <property type="term" value="C:condensin complex"/>
    <property type="evidence" value="ECO:0007669"/>
    <property type="project" value="InterPro"/>
</dbReference>
<dbReference type="InterPro" id="IPR011989">
    <property type="entry name" value="ARM-like"/>
</dbReference>
<evidence type="ECO:0000313" key="11">
    <source>
        <dbReference type="Proteomes" id="UP000308197"/>
    </source>
</evidence>
<dbReference type="InterPro" id="IPR025977">
    <property type="entry name" value="Cnd3_C"/>
</dbReference>
<keyword evidence="6" id="KW-0226">DNA condensation</keyword>
<evidence type="ECO:0000256" key="5">
    <source>
        <dbReference type="ARBA" id="ARBA00022776"/>
    </source>
</evidence>
<feature type="domain" description="Nuclear condensin complex subunit 3 C-terminal" evidence="9">
    <location>
        <begin position="602"/>
        <end position="882"/>
    </location>
</feature>
<evidence type="ECO:0000256" key="1">
    <source>
        <dbReference type="ARBA" id="ARBA00004286"/>
    </source>
</evidence>
<protein>
    <submittedName>
        <fullName evidence="10">ARM repeat-containing protein</fullName>
    </submittedName>
</protein>
<evidence type="ECO:0000256" key="7">
    <source>
        <dbReference type="ARBA" id="ARBA00023306"/>
    </source>
</evidence>
<dbReference type="GO" id="GO:0000793">
    <property type="term" value="C:condensed chromosome"/>
    <property type="evidence" value="ECO:0007669"/>
    <property type="project" value="TreeGrafter"/>
</dbReference>
<evidence type="ECO:0000256" key="6">
    <source>
        <dbReference type="ARBA" id="ARBA00023067"/>
    </source>
</evidence>
<dbReference type="SUPFAM" id="SSF48371">
    <property type="entry name" value="ARM repeat"/>
    <property type="match status" value="1"/>
</dbReference>
<feature type="compositionally biased region" description="Acidic residues" evidence="8">
    <location>
        <begin position="1124"/>
        <end position="1137"/>
    </location>
</feature>
<keyword evidence="4" id="KW-0132">Cell division</keyword>
<dbReference type="Proteomes" id="UP000308197">
    <property type="component" value="Unassembled WGS sequence"/>
</dbReference>
<evidence type="ECO:0000259" key="9">
    <source>
        <dbReference type="Pfam" id="PF12719"/>
    </source>
</evidence>
<reference evidence="10 11" key="1">
    <citation type="journal article" date="2019" name="Nat. Ecol. Evol.">
        <title>Megaphylogeny resolves global patterns of mushroom evolution.</title>
        <authorList>
            <person name="Varga T."/>
            <person name="Krizsan K."/>
            <person name="Foldi C."/>
            <person name="Dima B."/>
            <person name="Sanchez-Garcia M."/>
            <person name="Sanchez-Ramirez S."/>
            <person name="Szollosi G.J."/>
            <person name="Szarkandi J.G."/>
            <person name="Papp V."/>
            <person name="Albert L."/>
            <person name="Andreopoulos W."/>
            <person name="Angelini C."/>
            <person name="Antonin V."/>
            <person name="Barry K.W."/>
            <person name="Bougher N.L."/>
            <person name="Buchanan P."/>
            <person name="Buyck B."/>
            <person name="Bense V."/>
            <person name="Catcheside P."/>
            <person name="Chovatia M."/>
            <person name="Cooper J."/>
            <person name="Damon W."/>
            <person name="Desjardin D."/>
            <person name="Finy P."/>
            <person name="Geml J."/>
            <person name="Haridas S."/>
            <person name="Hughes K."/>
            <person name="Justo A."/>
            <person name="Karasinski D."/>
            <person name="Kautmanova I."/>
            <person name="Kiss B."/>
            <person name="Kocsube S."/>
            <person name="Kotiranta H."/>
            <person name="LaButti K.M."/>
            <person name="Lechner B.E."/>
            <person name="Liimatainen K."/>
            <person name="Lipzen A."/>
            <person name="Lukacs Z."/>
            <person name="Mihaltcheva S."/>
            <person name="Morgado L.N."/>
            <person name="Niskanen T."/>
            <person name="Noordeloos M.E."/>
            <person name="Ohm R.A."/>
            <person name="Ortiz-Santana B."/>
            <person name="Ovrebo C."/>
            <person name="Racz N."/>
            <person name="Riley R."/>
            <person name="Savchenko A."/>
            <person name="Shiryaev A."/>
            <person name="Soop K."/>
            <person name="Spirin V."/>
            <person name="Szebenyi C."/>
            <person name="Tomsovsky M."/>
            <person name="Tulloss R.E."/>
            <person name="Uehling J."/>
            <person name="Grigoriev I.V."/>
            <person name="Vagvolgyi C."/>
            <person name="Papp T."/>
            <person name="Martin F.M."/>
            <person name="Miettinen O."/>
            <person name="Hibbett D.S."/>
            <person name="Nagy L.G."/>
        </authorList>
    </citation>
    <scope>NUCLEOTIDE SEQUENCE [LARGE SCALE GENOMIC DNA]</scope>
    <source>
        <strain evidence="10 11">HHB13444</strain>
    </source>
</reference>
<dbReference type="FunCoup" id="A0A5C3P5I2">
    <property type="interactions" value="274"/>
</dbReference>
<dbReference type="Pfam" id="PF12719">
    <property type="entry name" value="Cnd3"/>
    <property type="match status" value="1"/>
</dbReference>
<feature type="region of interest" description="Disordered" evidence="8">
    <location>
        <begin position="544"/>
        <end position="587"/>
    </location>
</feature>
<evidence type="ECO:0000256" key="3">
    <source>
        <dbReference type="ARBA" id="ARBA00022454"/>
    </source>
</evidence>
<keyword evidence="11" id="KW-1185">Reference proteome</keyword>
<dbReference type="STRING" id="1314778.A0A5C3P5I2"/>
<keyword evidence="3" id="KW-0158">Chromosome</keyword>
<comment type="subcellular location">
    <subcellularLocation>
        <location evidence="1">Chromosome</location>
    </subcellularLocation>
</comment>
<evidence type="ECO:0000313" key="10">
    <source>
        <dbReference type="EMBL" id="TFK84935.1"/>
    </source>
</evidence>
<dbReference type="EMBL" id="ML211285">
    <property type="protein sequence ID" value="TFK84935.1"/>
    <property type="molecule type" value="Genomic_DNA"/>
</dbReference>
<evidence type="ECO:0000256" key="4">
    <source>
        <dbReference type="ARBA" id="ARBA00022618"/>
    </source>
</evidence>
<evidence type="ECO:0000256" key="2">
    <source>
        <dbReference type="ARBA" id="ARBA00006533"/>
    </source>
</evidence>
<dbReference type="GO" id="GO:0051301">
    <property type="term" value="P:cell division"/>
    <property type="evidence" value="ECO:0007669"/>
    <property type="project" value="UniProtKB-KW"/>
</dbReference>
<feature type="compositionally biased region" description="Basic residues" evidence="8">
    <location>
        <begin position="1000"/>
        <end position="1009"/>
    </location>
</feature>
<dbReference type="GO" id="GO:0007076">
    <property type="term" value="P:mitotic chromosome condensation"/>
    <property type="evidence" value="ECO:0007669"/>
    <property type="project" value="InterPro"/>
</dbReference>
<organism evidence="10 11">
    <name type="scientific">Polyporus arcularius HHB13444</name>
    <dbReference type="NCBI Taxonomy" id="1314778"/>
    <lineage>
        <taxon>Eukaryota</taxon>
        <taxon>Fungi</taxon>
        <taxon>Dikarya</taxon>
        <taxon>Basidiomycota</taxon>
        <taxon>Agaricomycotina</taxon>
        <taxon>Agaricomycetes</taxon>
        <taxon>Polyporales</taxon>
        <taxon>Polyporaceae</taxon>
        <taxon>Polyporus</taxon>
    </lineage>
</organism>
<gene>
    <name evidence="10" type="ORF">K466DRAFT_552842</name>
</gene>
<dbReference type="Gene3D" id="1.25.10.10">
    <property type="entry name" value="Leucine-rich Repeat Variant"/>
    <property type="match status" value="1"/>
</dbReference>
<dbReference type="InterPro" id="IPR027165">
    <property type="entry name" value="CND3"/>
</dbReference>
<feature type="compositionally biased region" description="Acidic residues" evidence="8">
    <location>
        <begin position="547"/>
        <end position="565"/>
    </location>
</feature>
<comment type="similarity">
    <text evidence="2">Belongs to the CND3 (condensin subunit 3) family.</text>
</comment>
<sequence length="1137" mass="127951">MPARTAAPFDLESLNTALPKIFDQVQNTTANHQKNFIALYKLQSDAANIKEPVQRGKSDKLTGEKAFETAFEDMLLRVLPLKKGTPVADRSVKFMTGYAKFITEKALEERQKNGLDEDDDTTSERFLSQLLSFLLDGCNAKDKIVRFRVCQCIADTIVYFGSIDEDLYARLRATLLGRLRDKEGPIRAQAAVALSKLSFTEDLDELDEDDTPILDIVLDALAYDTSPDVRRAILQNLPLSPATLPPILERSRDVDGGIRRMVYSNVLEKFCLPPDEASTGTIGFTHPKALSIAQREMIVRNGLGDREGPVRTAAAQLLGHWVDVVRNDGSKKEDRDAKGNVKKEVSEETIEDLVAFLRLFDLTEGKVAEDALSSVFDTRIDIFEHLEFPEEYWGELTPERAFLGRVFIDKCVAKNRNTDPYLPVTTAMAFRIQDAYNALVHHIHDDEALLQDPDADEDEEARAAREEARLDLELRIGELLKLAVNLDRGDEIGRRKLFQLVRGMLAQDVLPEHLLPNALDVLRVLTTDEKDLIRVVVEIVHELRDPGDEESEEKGDATVDPDESMTEFGSPRKQNPRIPQPPKPVTEMTPEEKARADAVDLRCLALCIGMLERVNSSFEDNITLEGVLQELIVPAVKRREMALREKGLISLGLCCLIARRMALSSFQLFLSQVSTAPEVLKVRVLQIIFDILMVHEGVFLGPDNPNGEKIIEFLLQLLDSDESERVQALLCVGIAKLMLAGMVADERVLTTLVLAYVSPDTANNQELRQCLSYFLPVYSYSSAANQDRMRRIFIPVYDQLTKAYAEWDGEDDMVAPAQIANMFVNWTDPLHASQAVKHLRKNPEKDPMHINLAHDILKALFSADYDKEERKVLIQMLGKLTLPEEVDDDKVRVLKLLVTNLRTRRPPRDTTAKNALAKFDTTITKKYEKQLENFSDEELRKLEELKELFEFLDDIIPLEDDEDEAPKKGRKRRSMSVATETTTTSAATSLDHSPPPSPRGKGKAKRRRLSQSDDESDDDDNRTEASRASPAPTRAMPRRNAAEKAKKATTRVFEPIVISSDDEDDDEDDDDENNEATPVAKPRARRPPPPKSSRLKQEAQIDEDIDDMLDDDAGNVTKDSIMDSSEDEEEDEVDGIL</sequence>
<feature type="compositionally biased region" description="Low complexity" evidence="8">
    <location>
        <begin position="976"/>
        <end position="989"/>
    </location>
</feature>
<keyword evidence="5" id="KW-0498">Mitosis</keyword>
<dbReference type="PANTHER" id="PTHR14418:SF5">
    <property type="entry name" value="CONDENSIN COMPLEX SUBUNIT 3"/>
    <property type="match status" value="1"/>
</dbReference>
<dbReference type="InParanoid" id="A0A5C3P5I2"/>
<feature type="compositionally biased region" description="Acidic residues" evidence="8">
    <location>
        <begin position="1100"/>
        <end position="1113"/>
    </location>
</feature>
<name>A0A5C3P5I2_9APHY</name>
<evidence type="ECO:0000256" key="8">
    <source>
        <dbReference type="SAM" id="MobiDB-lite"/>
    </source>
</evidence>
<accession>A0A5C3P5I2</accession>
<proteinExistence type="inferred from homology"/>
<feature type="compositionally biased region" description="Acidic residues" evidence="8">
    <location>
        <begin position="1012"/>
        <end position="1021"/>
    </location>
</feature>
<dbReference type="PANTHER" id="PTHR14418">
    <property type="entry name" value="CONDENSIN COMPLEX SUBUNIT 3-RELATED"/>
    <property type="match status" value="1"/>
</dbReference>
<dbReference type="AlphaFoldDB" id="A0A5C3P5I2"/>
<feature type="compositionally biased region" description="Acidic residues" evidence="8">
    <location>
        <begin position="1060"/>
        <end position="1074"/>
    </location>
</feature>
<dbReference type="InterPro" id="IPR016024">
    <property type="entry name" value="ARM-type_fold"/>
</dbReference>
<keyword evidence="7" id="KW-0131">Cell cycle</keyword>
<feature type="region of interest" description="Disordered" evidence="8">
    <location>
        <begin position="961"/>
        <end position="1137"/>
    </location>
</feature>